<evidence type="ECO:0000256" key="2">
    <source>
        <dbReference type="ARBA" id="ARBA00022692"/>
    </source>
</evidence>
<evidence type="ECO:0000313" key="8">
    <source>
        <dbReference type="EMBL" id="GMI83514.1"/>
    </source>
</evidence>
<dbReference type="Pfam" id="PF23262">
    <property type="entry name" value="NFD4_C"/>
    <property type="match status" value="1"/>
</dbReference>
<proteinExistence type="predicted"/>
<feature type="transmembrane region" description="Helical" evidence="5">
    <location>
        <begin position="396"/>
        <end position="415"/>
    </location>
</feature>
<evidence type="ECO:0000256" key="4">
    <source>
        <dbReference type="ARBA" id="ARBA00023136"/>
    </source>
</evidence>
<dbReference type="PANTHER" id="PTHR21576:SF78">
    <property type="entry name" value="PROTEIN NUCLEAR FUSION DEFECTIVE 4-LIKE"/>
    <property type="match status" value="1"/>
</dbReference>
<evidence type="ECO:0000259" key="7">
    <source>
        <dbReference type="Pfam" id="PF23262"/>
    </source>
</evidence>
<feature type="domain" description="NFD4 C-terminal" evidence="7">
    <location>
        <begin position="316"/>
        <end position="528"/>
    </location>
</feature>
<evidence type="ECO:0000256" key="5">
    <source>
        <dbReference type="SAM" id="Phobius"/>
    </source>
</evidence>
<dbReference type="GO" id="GO:0016020">
    <property type="term" value="C:membrane"/>
    <property type="evidence" value="ECO:0007669"/>
    <property type="project" value="UniProtKB-SubCell"/>
</dbReference>
<feature type="transmembrane region" description="Helical" evidence="5">
    <location>
        <begin position="499"/>
        <end position="522"/>
    </location>
</feature>
<dbReference type="InterPro" id="IPR010658">
    <property type="entry name" value="Nodulin-like"/>
</dbReference>
<comment type="caution">
    <text evidence="8">The sequence shown here is derived from an EMBL/GenBank/DDBJ whole genome shotgun (WGS) entry which is preliminary data.</text>
</comment>
<dbReference type="AlphaFoldDB" id="A0A9W7HTX4"/>
<feature type="transmembrane region" description="Helical" evidence="5">
    <location>
        <begin position="79"/>
        <end position="99"/>
    </location>
</feature>
<reference evidence="8" key="1">
    <citation type="submission" date="2023-05" db="EMBL/GenBank/DDBJ databases">
        <title>Genome and transcriptome analyses reveal genes involved in the formation of fine ridges on petal epidermal cells in Hibiscus trionum.</title>
        <authorList>
            <person name="Koshimizu S."/>
            <person name="Masuda S."/>
            <person name="Ishii T."/>
            <person name="Shirasu K."/>
            <person name="Hoshino A."/>
            <person name="Arita M."/>
        </authorList>
    </citation>
    <scope>NUCLEOTIDE SEQUENCE</scope>
    <source>
        <strain evidence="8">Hamamatsu line</strain>
    </source>
</reference>
<keyword evidence="9" id="KW-1185">Reference proteome</keyword>
<accession>A0A9W7HTX4</accession>
<evidence type="ECO:0000256" key="3">
    <source>
        <dbReference type="ARBA" id="ARBA00022989"/>
    </source>
</evidence>
<feature type="transmembrane region" description="Helical" evidence="5">
    <location>
        <begin position="329"/>
        <end position="347"/>
    </location>
</feature>
<dbReference type="PANTHER" id="PTHR21576">
    <property type="entry name" value="UNCHARACTERIZED NODULIN-LIKE PROTEIN"/>
    <property type="match status" value="1"/>
</dbReference>
<gene>
    <name evidence="8" type="ORF">HRI_002020700</name>
</gene>
<comment type="subcellular location">
    <subcellularLocation>
        <location evidence="1">Membrane</location>
        <topology evidence="1">Multi-pass membrane protein</topology>
    </subcellularLocation>
</comment>
<dbReference type="Pfam" id="PF06813">
    <property type="entry name" value="Nodulin-like"/>
    <property type="match status" value="1"/>
</dbReference>
<feature type="transmembrane region" description="Helical" evidence="5">
    <location>
        <begin position="421"/>
        <end position="442"/>
    </location>
</feature>
<feature type="transmembrane region" description="Helical" evidence="5">
    <location>
        <begin position="238"/>
        <end position="263"/>
    </location>
</feature>
<feature type="transmembrane region" description="Helical" evidence="5">
    <location>
        <begin position="174"/>
        <end position="193"/>
    </location>
</feature>
<dbReference type="Gene3D" id="1.20.1250.20">
    <property type="entry name" value="MFS general substrate transporter like domains"/>
    <property type="match status" value="2"/>
</dbReference>
<keyword evidence="2 5" id="KW-0812">Transmembrane</keyword>
<name>A0A9W7HTX4_HIBTR</name>
<sequence>MGIRETYTFSAWKWLGFVSAVWVQTISGNNYTFSNYSDAIKTLMNLTQLQLNNLSVAKDVGKAFGLLAGLASDRLPTPLILLIGAIEGLIGYGAQWLVVSQRIQPLSYWKMCIFMCMGGNSSTWMNTAVLVTCIRNFRRNRGPVSGILKGYVGLSTAIFTDLCAALFSDDPAKFLIMLAVIPFAVCLSAIFFLREIPQTTSVAAEKEETRYFAIFNTVAVVVAVYLLAYDLIASSNQVVRLVFAVILLILLASPLAVPVYSFIKSWRLVGFEDDTERQEPLLKEEATSTAEVVSKQNEAAEEETALVEKTRPVIGEEHTIMEAMQTLDFWVLFVSFLCGVGTGMAVMNNMAQIGLSLGHADVSMFISLTSIWGFFGRIISGSVSEYFLKNAGTPRPLWNAASQILMAVGFLLMALAVPGCLYIGSIVVGLCYGVRLAVTVPVASELFGLKYYGLLYNILILNLPIGSFLFSGLLAGYLYDAQATPTPGGGNTCVGAHCYGLVFIVMAIVSVVGFGLDVLLAIRTKSIYTKIFNSRKSKKSLTAGK</sequence>
<feature type="transmembrane region" description="Helical" evidence="5">
    <location>
        <begin position="146"/>
        <end position="168"/>
    </location>
</feature>
<feature type="domain" description="Nodulin-like" evidence="6">
    <location>
        <begin position="13"/>
        <end position="259"/>
    </location>
</feature>
<dbReference type="Proteomes" id="UP001165190">
    <property type="component" value="Unassembled WGS sequence"/>
</dbReference>
<feature type="transmembrane region" description="Helical" evidence="5">
    <location>
        <begin position="454"/>
        <end position="479"/>
    </location>
</feature>
<dbReference type="OrthoDB" id="410267at2759"/>
<dbReference type="CDD" id="cd17354">
    <property type="entry name" value="MFS_Mch1p_like"/>
    <property type="match status" value="1"/>
</dbReference>
<dbReference type="InterPro" id="IPR036259">
    <property type="entry name" value="MFS_trans_sf"/>
</dbReference>
<dbReference type="InterPro" id="IPR056555">
    <property type="entry name" value="NFD4_C"/>
</dbReference>
<evidence type="ECO:0000313" key="9">
    <source>
        <dbReference type="Proteomes" id="UP001165190"/>
    </source>
</evidence>
<keyword evidence="4 5" id="KW-0472">Membrane</keyword>
<dbReference type="EMBL" id="BSYR01000019">
    <property type="protein sequence ID" value="GMI83514.1"/>
    <property type="molecule type" value="Genomic_DNA"/>
</dbReference>
<protein>
    <submittedName>
        <fullName evidence="8">MAJOR FACILITATOR SUPERFAMILY 1</fullName>
    </submittedName>
</protein>
<evidence type="ECO:0000259" key="6">
    <source>
        <dbReference type="Pfam" id="PF06813"/>
    </source>
</evidence>
<organism evidence="8 9">
    <name type="scientific">Hibiscus trionum</name>
    <name type="common">Flower of an hour</name>
    <dbReference type="NCBI Taxonomy" id="183268"/>
    <lineage>
        <taxon>Eukaryota</taxon>
        <taxon>Viridiplantae</taxon>
        <taxon>Streptophyta</taxon>
        <taxon>Embryophyta</taxon>
        <taxon>Tracheophyta</taxon>
        <taxon>Spermatophyta</taxon>
        <taxon>Magnoliopsida</taxon>
        <taxon>eudicotyledons</taxon>
        <taxon>Gunneridae</taxon>
        <taxon>Pentapetalae</taxon>
        <taxon>rosids</taxon>
        <taxon>malvids</taxon>
        <taxon>Malvales</taxon>
        <taxon>Malvaceae</taxon>
        <taxon>Malvoideae</taxon>
        <taxon>Hibiscus</taxon>
    </lineage>
</organism>
<keyword evidence="3 5" id="KW-1133">Transmembrane helix</keyword>
<dbReference type="SUPFAM" id="SSF103473">
    <property type="entry name" value="MFS general substrate transporter"/>
    <property type="match status" value="1"/>
</dbReference>
<evidence type="ECO:0000256" key="1">
    <source>
        <dbReference type="ARBA" id="ARBA00004141"/>
    </source>
</evidence>
<feature type="transmembrane region" description="Helical" evidence="5">
    <location>
        <begin position="213"/>
        <end position="232"/>
    </location>
</feature>
<feature type="transmembrane region" description="Helical" evidence="5">
    <location>
        <begin position="353"/>
        <end position="375"/>
    </location>
</feature>